<evidence type="ECO:0000313" key="1">
    <source>
        <dbReference type="EMBL" id="PPQ97405.1"/>
    </source>
</evidence>
<protein>
    <submittedName>
        <fullName evidence="1">Uncharacterized protein</fullName>
    </submittedName>
</protein>
<dbReference type="AlphaFoldDB" id="A0A409Y318"/>
<reference evidence="1 2" key="1">
    <citation type="journal article" date="2018" name="Evol. Lett.">
        <title>Horizontal gene cluster transfer increased hallucinogenic mushroom diversity.</title>
        <authorList>
            <person name="Reynolds H.T."/>
            <person name="Vijayakumar V."/>
            <person name="Gluck-Thaler E."/>
            <person name="Korotkin H.B."/>
            <person name="Matheny P.B."/>
            <person name="Slot J.C."/>
        </authorList>
    </citation>
    <scope>NUCLEOTIDE SEQUENCE [LARGE SCALE GENOMIC DNA]</scope>
    <source>
        <strain evidence="1 2">SRW20</strain>
    </source>
</reference>
<evidence type="ECO:0000313" key="2">
    <source>
        <dbReference type="Proteomes" id="UP000284706"/>
    </source>
</evidence>
<keyword evidence="2" id="KW-1185">Reference proteome</keyword>
<dbReference type="InParanoid" id="A0A409Y318"/>
<organism evidence="1 2">
    <name type="scientific">Gymnopilus dilepis</name>
    <dbReference type="NCBI Taxonomy" id="231916"/>
    <lineage>
        <taxon>Eukaryota</taxon>
        <taxon>Fungi</taxon>
        <taxon>Dikarya</taxon>
        <taxon>Basidiomycota</taxon>
        <taxon>Agaricomycotina</taxon>
        <taxon>Agaricomycetes</taxon>
        <taxon>Agaricomycetidae</taxon>
        <taxon>Agaricales</taxon>
        <taxon>Agaricineae</taxon>
        <taxon>Hymenogastraceae</taxon>
        <taxon>Gymnopilus</taxon>
    </lineage>
</organism>
<accession>A0A409Y318</accession>
<gene>
    <name evidence="1" type="ORF">CVT26_006807</name>
</gene>
<proteinExistence type="predicted"/>
<sequence>MKTTNGADRHRCFQNTVKVTSKKIVKYNVFFSDQTPAARHPATGTLWLTSPSFENAVAIRERSNYRLSYRSAFDGAQLFYRGEHGWESVDLETEMKVVHPHYKSLILDVDHLTWRTTRAISSTASKQRRRGATTVNPSFLCIAGNLAPQRLSPHLRVQAMNHSLKTLGWPTHSRVQFTAYFRCEAKPQQRYFRPQPPIPLRPPTPASSSFQFDRIRWSRECHRKEAADLEGFYSGVEFGKRDVSHRIRDPQNGVETFDRAMLSRVDVFDDSGGIGALEQVLDGLGRRPCLWDVSSTKRMCLVDLVEFRPKITLDSRIWKVVLVKYDGIDDVAKVVRVVGITDGRFWSTGDEDEQRNFEVNESRRQYSHDIALNVGPLTFVEPVNDNEARPAFRSAFVAKSFVC</sequence>
<comment type="caution">
    <text evidence="1">The sequence shown here is derived from an EMBL/GenBank/DDBJ whole genome shotgun (WGS) entry which is preliminary data.</text>
</comment>
<name>A0A409Y318_9AGAR</name>
<dbReference type="EMBL" id="NHYE01001258">
    <property type="protein sequence ID" value="PPQ97405.1"/>
    <property type="molecule type" value="Genomic_DNA"/>
</dbReference>
<dbReference type="Proteomes" id="UP000284706">
    <property type="component" value="Unassembled WGS sequence"/>
</dbReference>